<dbReference type="EMBL" id="JYNL01000023">
    <property type="protein sequence ID" value="KMO76874.1"/>
    <property type="molecule type" value="Genomic_DNA"/>
</dbReference>
<evidence type="ECO:0000256" key="1">
    <source>
        <dbReference type="SAM" id="MobiDB-lite"/>
    </source>
</evidence>
<proteinExistence type="predicted"/>
<comment type="caution">
    <text evidence="2">The sequence shown here is derived from an EMBL/GenBank/DDBJ whole genome shotgun (WGS) entry which is preliminary data.</text>
</comment>
<evidence type="ECO:0000313" key="3">
    <source>
        <dbReference type="Proteomes" id="UP000036513"/>
    </source>
</evidence>
<accession>A0A0J6W388</accession>
<gene>
    <name evidence="2" type="ORF">MCHLDSM_03023</name>
</gene>
<reference evidence="2 3" key="1">
    <citation type="journal article" date="2015" name="Genome Biol. Evol.">
        <title>Characterization of Three Mycobacterium spp. with Potential Use in Bioremediation by Genome Sequencing and Comparative Genomics.</title>
        <authorList>
            <person name="Das S."/>
            <person name="Pettersson B.M."/>
            <person name="Behra P.R."/>
            <person name="Ramesh M."/>
            <person name="Dasgupta S."/>
            <person name="Bhattacharya A."/>
            <person name="Kirsebom L.A."/>
        </authorList>
    </citation>
    <scope>NUCLEOTIDE SEQUENCE [LARGE SCALE GENOMIC DNA]</scope>
    <source>
        <strain evidence="2 3">DSM 43826</strain>
    </source>
</reference>
<feature type="compositionally biased region" description="Acidic residues" evidence="1">
    <location>
        <begin position="40"/>
        <end position="51"/>
    </location>
</feature>
<organism evidence="2 3">
    <name type="scientific">Mycolicibacterium chlorophenolicum</name>
    <dbReference type="NCBI Taxonomy" id="37916"/>
    <lineage>
        <taxon>Bacteria</taxon>
        <taxon>Bacillati</taxon>
        <taxon>Actinomycetota</taxon>
        <taxon>Actinomycetes</taxon>
        <taxon>Mycobacteriales</taxon>
        <taxon>Mycobacteriaceae</taxon>
        <taxon>Mycolicibacterium</taxon>
    </lineage>
</organism>
<dbReference type="STRING" id="37916.MCHLDSM_03023"/>
<feature type="region of interest" description="Disordered" evidence="1">
    <location>
        <begin position="26"/>
        <end position="51"/>
    </location>
</feature>
<evidence type="ECO:0000313" key="2">
    <source>
        <dbReference type="EMBL" id="KMO76874.1"/>
    </source>
</evidence>
<protein>
    <submittedName>
        <fullName evidence="2">Uncharacterized protein</fullName>
    </submittedName>
</protein>
<name>A0A0J6W388_9MYCO</name>
<dbReference type="PATRIC" id="fig|37916.4.peg.2950"/>
<dbReference type="AlphaFoldDB" id="A0A0J6W388"/>
<keyword evidence="3" id="KW-1185">Reference proteome</keyword>
<dbReference type="Proteomes" id="UP000036513">
    <property type="component" value="Unassembled WGS sequence"/>
</dbReference>
<sequence>MMRRESRYAAHRRRMNRVNFEEQLLQRGDGGSFDGWTEVVTDDDQDEDESW</sequence>